<feature type="coiled-coil region" evidence="1">
    <location>
        <begin position="339"/>
        <end position="366"/>
    </location>
</feature>
<keyword evidence="1" id="KW-0175">Coiled coil</keyword>
<keyword evidence="4" id="KW-1185">Reference proteome</keyword>
<feature type="transmembrane region" description="Helical" evidence="2">
    <location>
        <begin position="20"/>
        <end position="38"/>
    </location>
</feature>
<protein>
    <submittedName>
        <fullName evidence="3">Uncharacterized protein</fullName>
    </submittedName>
</protein>
<proteinExistence type="predicted"/>
<evidence type="ECO:0000256" key="1">
    <source>
        <dbReference type="SAM" id="Coils"/>
    </source>
</evidence>
<reference evidence="3 4" key="1">
    <citation type="submission" date="2016-10" db="EMBL/GenBank/DDBJ databases">
        <authorList>
            <person name="de Groot N.N."/>
        </authorList>
    </citation>
    <scope>NUCLEOTIDE SEQUENCE [LARGE SCALE GENOMIC DNA]</scope>
    <source>
        <strain>GEY</strain>
        <strain evidence="4">DSM 9560</strain>
    </source>
</reference>
<evidence type="ECO:0000256" key="2">
    <source>
        <dbReference type="SAM" id="Phobius"/>
    </source>
</evidence>
<keyword evidence="2" id="KW-1133">Transmembrane helix</keyword>
<dbReference type="Proteomes" id="UP000199513">
    <property type="component" value="Unassembled WGS sequence"/>
</dbReference>
<name>A0A1I2I9M1_9BACT</name>
<accession>A0A1I2I9M1</accession>
<gene>
    <name evidence="3" type="ORF">SAMN04488541_103015</name>
</gene>
<dbReference type="AlphaFoldDB" id="A0A1I2I9M1"/>
<organism evidence="3 4">
    <name type="scientific">Thermoflexibacter ruber</name>
    <dbReference type="NCBI Taxonomy" id="1003"/>
    <lineage>
        <taxon>Bacteria</taxon>
        <taxon>Pseudomonadati</taxon>
        <taxon>Bacteroidota</taxon>
        <taxon>Cytophagia</taxon>
        <taxon>Cytophagales</taxon>
        <taxon>Thermoflexibacteraceae</taxon>
        <taxon>Thermoflexibacter</taxon>
    </lineage>
</organism>
<dbReference type="EMBL" id="FONY01000030">
    <property type="protein sequence ID" value="SFF38924.1"/>
    <property type="molecule type" value="Genomic_DNA"/>
</dbReference>
<evidence type="ECO:0000313" key="3">
    <source>
        <dbReference type="EMBL" id="SFF38924.1"/>
    </source>
</evidence>
<sequence length="380" mass="44532">MKFPETLYQLDETIPMHKSFMGKFIGGFILAWLSIWFGGFFFKFAFIVSALALLLPLVAEFWKGQLKSILLTTEYLELRTGLEEHPQRIYLSDIKRVSLIEKENRYHTKNQSNSESTTVLIDEKKVKDYDAEAKCTISTVGGKKYEIKSAYFPEGEFGEFLEKLQKAYHERSTSFQINSSTYATLEEASQTADRIEQVMYANIRRLQEDLVLKKDFEKNMIEAYRSIYRVRDAFDVSKSNAKIIYEFKNIDYSTSYILENDYLPELDEEGIEFGKNLIEAAKENLILVEQRITFYRRIDKELEKIKLQQQSRRKLQAVAQNLKDLQYKNTTKMIDQSFSNNAEDMEAKVLNELEELSQKVRNIDDLDDSIILRQHIALFK</sequence>
<feature type="transmembrane region" description="Helical" evidence="2">
    <location>
        <begin position="44"/>
        <end position="62"/>
    </location>
</feature>
<dbReference type="STRING" id="1003.SAMN04488541_103015"/>
<keyword evidence="2" id="KW-0812">Transmembrane</keyword>
<keyword evidence="2" id="KW-0472">Membrane</keyword>
<evidence type="ECO:0000313" key="4">
    <source>
        <dbReference type="Proteomes" id="UP000199513"/>
    </source>
</evidence>